<dbReference type="PANTHER" id="PTHR12110">
    <property type="entry name" value="HYDROXYPYRUVATE ISOMERASE"/>
    <property type="match status" value="1"/>
</dbReference>
<dbReference type="RefSeq" id="WP_054588241.1">
    <property type="nucleotide sequence ID" value="NZ_CP012700.1"/>
</dbReference>
<dbReference type="KEGG" id="smag:AN936_11360"/>
<protein>
    <submittedName>
        <fullName evidence="2">Myo-inosose-2 dehydratase</fullName>
    </submittedName>
</protein>
<name>A0A0N9UVN0_SPHMC</name>
<evidence type="ECO:0000259" key="1">
    <source>
        <dbReference type="Pfam" id="PF01261"/>
    </source>
</evidence>
<proteinExistence type="predicted"/>
<gene>
    <name evidence="2" type="ORF">AN936_11360</name>
</gene>
<dbReference type="EMBL" id="CP012700">
    <property type="protein sequence ID" value="ALH80943.1"/>
    <property type="molecule type" value="Genomic_DNA"/>
</dbReference>
<dbReference type="InterPro" id="IPR030823">
    <property type="entry name" value="IolE/MocC"/>
</dbReference>
<organism evidence="2 3">
    <name type="scientific">Sphingopyxis macrogoltabida</name>
    <name type="common">Sphingomonas macrogoltabidus</name>
    <dbReference type="NCBI Taxonomy" id="33050"/>
    <lineage>
        <taxon>Bacteria</taxon>
        <taxon>Pseudomonadati</taxon>
        <taxon>Pseudomonadota</taxon>
        <taxon>Alphaproteobacteria</taxon>
        <taxon>Sphingomonadales</taxon>
        <taxon>Sphingomonadaceae</taxon>
        <taxon>Sphingopyxis</taxon>
    </lineage>
</organism>
<dbReference type="PANTHER" id="PTHR12110:SF41">
    <property type="entry name" value="INOSOSE DEHYDRATASE"/>
    <property type="match status" value="1"/>
</dbReference>
<dbReference type="OrthoDB" id="9804047at2"/>
<dbReference type="NCBIfam" id="TIGR04379">
    <property type="entry name" value="myo_inos_iolE"/>
    <property type="match status" value="1"/>
</dbReference>
<dbReference type="InterPro" id="IPR050312">
    <property type="entry name" value="IolE/XylAMocC-like"/>
</dbReference>
<dbReference type="Gene3D" id="3.20.20.150">
    <property type="entry name" value="Divalent-metal-dependent TIM barrel enzymes"/>
    <property type="match status" value="1"/>
</dbReference>
<dbReference type="Pfam" id="PF01261">
    <property type="entry name" value="AP_endonuc_2"/>
    <property type="match status" value="1"/>
</dbReference>
<dbReference type="PATRIC" id="fig|33050.5.peg.2349"/>
<dbReference type="SUPFAM" id="SSF51658">
    <property type="entry name" value="Xylose isomerase-like"/>
    <property type="match status" value="1"/>
</dbReference>
<reference evidence="2 3" key="1">
    <citation type="journal article" date="2015" name="Genome Announc.">
        <title>Complete Genome Sequence of Polypropylene Glycol- and Polyethylene Glycol-Degrading Sphingopyxis macrogoltabida Strain EY-1.</title>
        <authorList>
            <person name="Ohtsubo Y."/>
            <person name="Nagata Y."/>
            <person name="Numata M."/>
            <person name="Tsuchikane K."/>
            <person name="Hosoyama A."/>
            <person name="Yamazoe A."/>
            <person name="Tsuda M."/>
            <person name="Fujita N."/>
            <person name="Kawai F."/>
        </authorList>
    </citation>
    <scope>NUCLEOTIDE SEQUENCE [LARGE SCALE GENOMIC DNA]</scope>
    <source>
        <strain evidence="2 3">EY-1</strain>
    </source>
</reference>
<dbReference type="InterPro" id="IPR013022">
    <property type="entry name" value="Xyl_isomerase-like_TIM-brl"/>
</dbReference>
<feature type="domain" description="Xylose isomerase-like TIM barrel" evidence="1">
    <location>
        <begin position="32"/>
        <end position="289"/>
    </location>
</feature>
<dbReference type="InterPro" id="IPR036237">
    <property type="entry name" value="Xyl_isomerase-like_sf"/>
</dbReference>
<dbReference type="Proteomes" id="UP000058074">
    <property type="component" value="Chromosome"/>
</dbReference>
<accession>A0A0N9UVN0</accession>
<evidence type="ECO:0000313" key="3">
    <source>
        <dbReference type="Proteomes" id="UP000058074"/>
    </source>
</evidence>
<sequence>MTIRWGVSPIAWCNDDMRELGGDTTLDELLTDVRDIGFEGVELGNKFPRDPEALAPIMAGYGLDIVSGWYSSNLLVRDADAEIDALAKHLALLEYMDSSVFILAETSNAVHGDRYGSRLDTHPVLPAADWKQFGERLNTVARFINDRGLRFAYHHHLGTIVETKDELERFFDATGDHVGLVLDTGHALFGGIEPIDVIKARPERVTHVHCKDVRNAKYDEFLANGTSFLNGVVGGMFTAPGDGDYDYAPFMRALADMNYSGWIVIEAEQDPAIANPREYSQLGLDTLKRLAREEALV</sequence>
<evidence type="ECO:0000313" key="2">
    <source>
        <dbReference type="EMBL" id="ALH80943.1"/>
    </source>
</evidence>
<dbReference type="AlphaFoldDB" id="A0A0N9UVN0"/>